<keyword evidence="1" id="KW-1133">Transmembrane helix</keyword>
<dbReference type="InterPro" id="IPR002110">
    <property type="entry name" value="Ankyrin_rpt"/>
</dbReference>
<dbReference type="SUPFAM" id="SSF48403">
    <property type="entry name" value="Ankyrin repeat"/>
    <property type="match status" value="1"/>
</dbReference>
<accession>A0ABT8LAG3</accession>
<organism evidence="2 3">
    <name type="scientific">Agaribacillus aureus</name>
    <dbReference type="NCBI Taxonomy" id="3051825"/>
    <lineage>
        <taxon>Bacteria</taxon>
        <taxon>Pseudomonadati</taxon>
        <taxon>Bacteroidota</taxon>
        <taxon>Cytophagia</taxon>
        <taxon>Cytophagales</taxon>
        <taxon>Splendidivirgaceae</taxon>
        <taxon>Agaribacillus</taxon>
    </lineage>
</organism>
<reference evidence="2" key="1">
    <citation type="submission" date="2023-06" db="EMBL/GenBank/DDBJ databases">
        <title>Genomic of Agaribacillus aureum.</title>
        <authorList>
            <person name="Wang G."/>
        </authorList>
    </citation>
    <scope>NUCLEOTIDE SEQUENCE</scope>
    <source>
        <strain evidence="2">BMA12</strain>
    </source>
</reference>
<evidence type="ECO:0000256" key="1">
    <source>
        <dbReference type="SAM" id="Phobius"/>
    </source>
</evidence>
<keyword evidence="3" id="KW-1185">Reference proteome</keyword>
<dbReference type="Proteomes" id="UP001172083">
    <property type="component" value="Unassembled WGS sequence"/>
</dbReference>
<sequence length="230" mass="25754">MDRRTQIEESAGNGKIEELRELLEPTHSQLELDVALENAIAYSRINVAKYLLNLGANFANYNYQGVYYAVHNNEIEGLKFSVSHGVDINILDGLLINTSIETAMNTGDCQILKWLLSNGANPKLISQESKRIAKRHGTLELQQIVKDATENRSLKITGTYIIGVVCLVLFFIMKNSSELHEILDKAERTRADYKFGIFAITGLIQYGLLTISVSTIVILTALLVRRKIAR</sequence>
<protein>
    <submittedName>
        <fullName evidence="2">Uncharacterized protein</fullName>
    </submittedName>
</protein>
<name>A0ABT8LAG3_9BACT</name>
<gene>
    <name evidence="2" type="ORF">QQ020_21820</name>
</gene>
<comment type="caution">
    <text evidence="2">The sequence shown here is derived from an EMBL/GenBank/DDBJ whole genome shotgun (WGS) entry which is preliminary data.</text>
</comment>
<proteinExistence type="predicted"/>
<dbReference type="RefSeq" id="WP_346760071.1">
    <property type="nucleotide sequence ID" value="NZ_JAUJEB010000005.1"/>
</dbReference>
<evidence type="ECO:0000313" key="3">
    <source>
        <dbReference type="Proteomes" id="UP001172083"/>
    </source>
</evidence>
<feature type="transmembrane region" description="Helical" evidence="1">
    <location>
        <begin position="156"/>
        <end position="173"/>
    </location>
</feature>
<dbReference type="InterPro" id="IPR036770">
    <property type="entry name" value="Ankyrin_rpt-contain_sf"/>
</dbReference>
<dbReference type="Gene3D" id="1.25.40.20">
    <property type="entry name" value="Ankyrin repeat-containing domain"/>
    <property type="match status" value="1"/>
</dbReference>
<evidence type="ECO:0000313" key="2">
    <source>
        <dbReference type="EMBL" id="MDN5214732.1"/>
    </source>
</evidence>
<dbReference type="EMBL" id="JAUJEB010000005">
    <property type="protein sequence ID" value="MDN5214732.1"/>
    <property type="molecule type" value="Genomic_DNA"/>
</dbReference>
<feature type="transmembrane region" description="Helical" evidence="1">
    <location>
        <begin position="193"/>
        <end position="224"/>
    </location>
</feature>
<dbReference type="SMART" id="SM00248">
    <property type="entry name" value="ANK"/>
    <property type="match status" value="3"/>
</dbReference>
<keyword evidence="1" id="KW-0472">Membrane</keyword>
<keyword evidence="1" id="KW-0812">Transmembrane</keyword>